<accession>A0AAW0GSR1</accession>
<dbReference type="Proteomes" id="UP001385951">
    <property type="component" value="Unassembled WGS sequence"/>
</dbReference>
<proteinExistence type="predicted"/>
<keyword evidence="3" id="KW-1185">Reference proteome</keyword>
<protein>
    <recommendedName>
        <fullName evidence="4">Hydrophobin</fullName>
    </recommendedName>
</protein>
<dbReference type="EMBL" id="JASBNA010000004">
    <property type="protein sequence ID" value="KAK7692581.1"/>
    <property type="molecule type" value="Genomic_DNA"/>
</dbReference>
<dbReference type="AlphaFoldDB" id="A0AAW0GSR1"/>
<keyword evidence="1" id="KW-0732">Signal</keyword>
<comment type="caution">
    <text evidence="2">The sequence shown here is derived from an EMBL/GenBank/DDBJ whole genome shotgun (WGS) entry which is preliminary data.</text>
</comment>
<reference evidence="2 3" key="1">
    <citation type="submission" date="2022-09" db="EMBL/GenBank/DDBJ databases">
        <authorList>
            <person name="Palmer J.M."/>
        </authorList>
    </citation>
    <scope>NUCLEOTIDE SEQUENCE [LARGE SCALE GENOMIC DNA]</scope>
    <source>
        <strain evidence="2 3">DSM 7382</strain>
    </source>
</reference>
<organism evidence="2 3">
    <name type="scientific">Cerrena zonata</name>
    <dbReference type="NCBI Taxonomy" id="2478898"/>
    <lineage>
        <taxon>Eukaryota</taxon>
        <taxon>Fungi</taxon>
        <taxon>Dikarya</taxon>
        <taxon>Basidiomycota</taxon>
        <taxon>Agaricomycotina</taxon>
        <taxon>Agaricomycetes</taxon>
        <taxon>Polyporales</taxon>
        <taxon>Cerrenaceae</taxon>
        <taxon>Cerrena</taxon>
    </lineage>
</organism>
<feature type="chain" id="PRO_5043855491" description="Hydrophobin" evidence="1">
    <location>
        <begin position="23"/>
        <end position="90"/>
    </location>
</feature>
<name>A0AAW0GSR1_9APHY</name>
<gene>
    <name evidence="2" type="ORF">QCA50_004211</name>
</gene>
<sequence length="90" mass="8800">MQFKLASVVAAVFMAGSALAAAVETRQLGTGSLPGQPCGSLDLTVLGFKAPLGIPCLSGGTCSNTISQSLPLPAPLSGLAGLEVDLGICA</sequence>
<evidence type="ECO:0008006" key="4">
    <source>
        <dbReference type="Google" id="ProtNLM"/>
    </source>
</evidence>
<feature type="signal peptide" evidence="1">
    <location>
        <begin position="1"/>
        <end position="22"/>
    </location>
</feature>
<evidence type="ECO:0000313" key="2">
    <source>
        <dbReference type="EMBL" id="KAK7692581.1"/>
    </source>
</evidence>
<evidence type="ECO:0000256" key="1">
    <source>
        <dbReference type="SAM" id="SignalP"/>
    </source>
</evidence>
<evidence type="ECO:0000313" key="3">
    <source>
        <dbReference type="Proteomes" id="UP001385951"/>
    </source>
</evidence>